<reference evidence="1" key="1">
    <citation type="journal article" date="2023" name="IScience">
        <title>Live-bearing cockroach genome reveals convergent evolutionary mechanisms linked to viviparity in insects and beyond.</title>
        <authorList>
            <person name="Fouks B."/>
            <person name="Harrison M.C."/>
            <person name="Mikhailova A.A."/>
            <person name="Marchal E."/>
            <person name="English S."/>
            <person name="Carruthers M."/>
            <person name="Jennings E.C."/>
            <person name="Chiamaka E.L."/>
            <person name="Frigard R.A."/>
            <person name="Pippel M."/>
            <person name="Attardo G.M."/>
            <person name="Benoit J.B."/>
            <person name="Bornberg-Bauer E."/>
            <person name="Tobe S.S."/>
        </authorList>
    </citation>
    <scope>NUCLEOTIDE SEQUENCE</scope>
    <source>
        <strain evidence="1">Stay&amp;Tobe</strain>
    </source>
</reference>
<sequence>TVDSEKFSLAIMLASHHGIALSEVVARHLACLLLNTEENQNSDVASHLTDSKLAELIKISPHLICERMYAYPNIEGTDHQLLLSYFSVIQTIADDYMFYTLTPKEHIKLIRKIKTASSDLDYKKLVDPSYNLLDVILPALQTE</sequence>
<protein>
    <submittedName>
        <fullName evidence="1">Uncharacterized protein</fullName>
    </submittedName>
</protein>
<accession>A0AAD7ZHG2</accession>
<organism evidence="1 2">
    <name type="scientific">Diploptera punctata</name>
    <name type="common">Pacific beetle cockroach</name>
    <dbReference type="NCBI Taxonomy" id="6984"/>
    <lineage>
        <taxon>Eukaryota</taxon>
        <taxon>Metazoa</taxon>
        <taxon>Ecdysozoa</taxon>
        <taxon>Arthropoda</taxon>
        <taxon>Hexapoda</taxon>
        <taxon>Insecta</taxon>
        <taxon>Pterygota</taxon>
        <taxon>Neoptera</taxon>
        <taxon>Polyneoptera</taxon>
        <taxon>Dictyoptera</taxon>
        <taxon>Blattodea</taxon>
        <taxon>Blaberoidea</taxon>
        <taxon>Blaberidae</taxon>
        <taxon>Diplopterinae</taxon>
        <taxon>Diploptera</taxon>
    </lineage>
</organism>
<evidence type="ECO:0000313" key="2">
    <source>
        <dbReference type="Proteomes" id="UP001233999"/>
    </source>
</evidence>
<evidence type="ECO:0000313" key="1">
    <source>
        <dbReference type="EMBL" id="KAJ9580566.1"/>
    </source>
</evidence>
<reference evidence="1" key="2">
    <citation type="submission" date="2023-05" db="EMBL/GenBank/DDBJ databases">
        <authorList>
            <person name="Fouks B."/>
        </authorList>
    </citation>
    <scope>NUCLEOTIDE SEQUENCE</scope>
    <source>
        <strain evidence="1">Stay&amp;Tobe</strain>
        <tissue evidence="1">Testes</tissue>
    </source>
</reference>
<dbReference type="Proteomes" id="UP001233999">
    <property type="component" value="Unassembled WGS sequence"/>
</dbReference>
<dbReference type="AlphaFoldDB" id="A0AAD7ZHG2"/>
<feature type="non-terminal residue" evidence="1">
    <location>
        <position position="1"/>
    </location>
</feature>
<gene>
    <name evidence="1" type="ORF">L9F63_024259</name>
</gene>
<proteinExistence type="predicted"/>
<comment type="caution">
    <text evidence="1">The sequence shown here is derived from an EMBL/GenBank/DDBJ whole genome shotgun (WGS) entry which is preliminary data.</text>
</comment>
<dbReference type="EMBL" id="JASPKZ010008269">
    <property type="protein sequence ID" value="KAJ9580566.1"/>
    <property type="molecule type" value="Genomic_DNA"/>
</dbReference>
<name>A0AAD7ZHG2_DIPPU</name>
<keyword evidence="2" id="KW-1185">Reference proteome</keyword>